<dbReference type="OrthoDB" id="10590517at2759"/>
<name>A0A016VII0_9BILA</name>
<proteinExistence type="predicted"/>
<gene>
    <name evidence="1" type="primary">Acey_s0010.g997</name>
    <name evidence="1" type="ORF">Y032_0010g997</name>
</gene>
<organism evidence="1 2">
    <name type="scientific">Ancylostoma ceylanicum</name>
    <dbReference type="NCBI Taxonomy" id="53326"/>
    <lineage>
        <taxon>Eukaryota</taxon>
        <taxon>Metazoa</taxon>
        <taxon>Ecdysozoa</taxon>
        <taxon>Nematoda</taxon>
        <taxon>Chromadorea</taxon>
        <taxon>Rhabditida</taxon>
        <taxon>Rhabditina</taxon>
        <taxon>Rhabditomorpha</taxon>
        <taxon>Strongyloidea</taxon>
        <taxon>Ancylostomatidae</taxon>
        <taxon>Ancylostomatinae</taxon>
        <taxon>Ancylostoma</taxon>
    </lineage>
</organism>
<dbReference type="Proteomes" id="UP000024635">
    <property type="component" value="Unassembled WGS sequence"/>
</dbReference>
<keyword evidence="2" id="KW-1185">Reference proteome</keyword>
<accession>A0A016VII0</accession>
<protein>
    <submittedName>
        <fullName evidence="1">Uncharacterized protein</fullName>
    </submittedName>
</protein>
<dbReference type="STRING" id="53326.A0A016VII0"/>
<reference evidence="2" key="1">
    <citation type="journal article" date="2015" name="Nat. Genet.">
        <title>The genome and transcriptome of the zoonotic hookworm Ancylostoma ceylanicum identify infection-specific gene families.</title>
        <authorList>
            <person name="Schwarz E.M."/>
            <person name="Hu Y."/>
            <person name="Antoshechkin I."/>
            <person name="Miller M.M."/>
            <person name="Sternberg P.W."/>
            <person name="Aroian R.V."/>
        </authorList>
    </citation>
    <scope>NUCLEOTIDE SEQUENCE</scope>
    <source>
        <strain evidence="2">HY135</strain>
    </source>
</reference>
<dbReference type="AlphaFoldDB" id="A0A016VII0"/>
<sequence length="181" mass="20681">MFRGSRKKFGRDRSRSNLSLLLERSQRSSRSLSLVEDETVMERKEGSRIDSIMKSTRETKAASQEKLLVYRFVRRVMEKGVRGLRTEFFSMKRSNNLTLMQKFVQMNPKGKNRYKMRASIHEGFSKEIGLLTYLVIWLIRASKSAVASLWIVASFPIVSGLSSCGPVDEAPHSVINDVLSD</sequence>
<evidence type="ECO:0000313" key="2">
    <source>
        <dbReference type="Proteomes" id="UP000024635"/>
    </source>
</evidence>
<evidence type="ECO:0000313" key="1">
    <source>
        <dbReference type="EMBL" id="EYC26847.1"/>
    </source>
</evidence>
<dbReference type="EMBL" id="JARK01001346">
    <property type="protein sequence ID" value="EYC26847.1"/>
    <property type="molecule type" value="Genomic_DNA"/>
</dbReference>
<comment type="caution">
    <text evidence="1">The sequence shown here is derived from an EMBL/GenBank/DDBJ whole genome shotgun (WGS) entry which is preliminary data.</text>
</comment>